<dbReference type="InParanoid" id="A0A0Q3J7K7"/>
<organism evidence="2">
    <name type="scientific">Brachypodium distachyon</name>
    <name type="common">Purple false brome</name>
    <name type="synonym">Trachynia distachya</name>
    <dbReference type="NCBI Taxonomy" id="15368"/>
    <lineage>
        <taxon>Eukaryota</taxon>
        <taxon>Viridiplantae</taxon>
        <taxon>Streptophyta</taxon>
        <taxon>Embryophyta</taxon>
        <taxon>Tracheophyta</taxon>
        <taxon>Spermatophyta</taxon>
        <taxon>Magnoliopsida</taxon>
        <taxon>Liliopsida</taxon>
        <taxon>Poales</taxon>
        <taxon>Poaceae</taxon>
        <taxon>BOP clade</taxon>
        <taxon>Pooideae</taxon>
        <taxon>Stipodae</taxon>
        <taxon>Brachypodieae</taxon>
        <taxon>Brachypodium</taxon>
    </lineage>
</organism>
<dbReference type="AlphaFoldDB" id="A0A0Q3J7K7"/>
<evidence type="ECO:0000259" key="1">
    <source>
        <dbReference type="Pfam" id="PF24758"/>
    </source>
</evidence>
<dbReference type="OrthoDB" id="589267at2759"/>
<evidence type="ECO:0000313" key="2">
    <source>
        <dbReference type="EMBL" id="KQK13803.2"/>
    </source>
</evidence>
<dbReference type="Gramene" id="KQK13803">
    <property type="protein sequence ID" value="KQK13803"/>
    <property type="gene ID" value="BRADI_1g12610v3"/>
</dbReference>
<evidence type="ECO:0000313" key="3">
    <source>
        <dbReference type="EnsemblPlants" id="KQK13803"/>
    </source>
</evidence>
<protein>
    <recommendedName>
        <fullName evidence="1">F-box/LRR-repeat protein 15/At3g58940/PEG3-like LRR domain-containing protein</fullName>
    </recommendedName>
</protein>
<dbReference type="InterPro" id="IPR032675">
    <property type="entry name" value="LRR_dom_sf"/>
</dbReference>
<accession>A0A0Q3J7K7</accession>
<dbReference type="InterPro" id="IPR055312">
    <property type="entry name" value="FBL15-like"/>
</dbReference>
<dbReference type="Pfam" id="PF24758">
    <property type="entry name" value="LRR_At5g56370"/>
    <property type="match status" value="1"/>
</dbReference>
<name>A0A0Q3J7K7_BRADI</name>
<dbReference type="EMBL" id="CM000880">
    <property type="protein sequence ID" value="KQK13803.2"/>
    <property type="molecule type" value="Genomic_DNA"/>
</dbReference>
<sequence>MWCLYRIPHTRAKLPPLAPLWVLLPELHFSGETKPQSIRCALAAHEAPALHRLIVIVVNASTDSVASWLPVAARRLSGDLRFVNIASGRNDATTRNEAGPFDLPCFESASSIKLDLGLGWLGLALPPSGVFSCLTNLYLRHVQLYGPCRLGDVVSSPRCPVLRRLAVRDAWGLGNLTIHSKSVLQMELNSLYDLQQLTVVAPALQELTVSSCFDNVCRSSQPVVNISAPQLVMLRWSDAFNPSSVELGNVAHLESLDTSYFLVYGPDEVASNASCLMMLSQFKAIHHLNLNLAYMPDIFSNDRYLIEDMTRLPGVTFLSLLMMANGHSFGATLFHVLRMCTGVRKLALEYLEPFQPQTVCPSGCICEQLPNWKTEELVLGGLQEVEIVELTGTEHEAAFVQQLFRWATVVKKMTVSFREGFVCS</sequence>
<dbReference type="Gene3D" id="3.80.10.10">
    <property type="entry name" value="Ribonuclease Inhibitor"/>
    <property type="match status" value="1"/>
</dbReference>
<dbReference type="ExpressionAtlas" id="A0A0Q3J7K7">
    <property type="expression patterns" value="baseline"/>
</dbReference>
<dbReference type="InterPro" id="IPR055411">
    <property type="entry name" value="LRR_FXL15/At3g58940/PEG3-like"/>
</dbReference>
<feature type="domain" description="F-box/LRR-repeat protein 15/At3g58940/PEG3-like LRR" evidence="1">
    <location>
        <begin position="66"/>
        <end position="237"/>
    </location>
</feature>
<dbReference type="Proteomes" id="UP000008810">
    <property type="component" value="Chromosome 1"/>
</dbReference>
<reference evidence="3" key="3">
    <citation type="submission" date="2018-08" db="UniProtKB">
        <authorList>
            <consortium name="EnsemblPlants"/>
        </authorList>
    </citation>
    <scope>IDENTIFICATION</scope>
    <source>
        <strain evidence="3">cv. Bd21</strain>
    </source>
</reference>
<keyword evidence="4" id="KW-1185">Reference proteome</keyword>
<dbReference type="PANTHER" id="PTHR34709:SF61">
    <property type="entry name" value="OS07G0229100 PROTEIN"/>
    <property type="match status" value="1"/>
</dbReference>
<dbReference type="PANTHER" id="PTHR34709">
    <property type="entry name" value="OS10G0396666 PROTEIN"/>
    <property type="match status" value="1"/>
</dbReference>
<dbReference type="EnsemblPlants" id="KQK13803">
    <property type="protein sequence ID" value="KQK13803"/>
    <property type="gene ID" value="BRADI_1g12610v3"/>
</dbReference>
<gene>
    <name evidence="2" type="ORF">BRADI_1g12610v3</name>
</gene>
<reference evidence="2" key="2">
    <citation type="submission" date="2017-06" db="EMBL/GenBank/DDBJ databases">
        <title>WGS assembly of Brachypodium distachyon.</title>
        <authorList>
            <consortium name="The International Brachypodium Initiative"/>
            <person name="Lucas S."/>
            <person name="Harmon-Smith M."/>
            <person name="Lail K."/>
            <person name="Tice H."/>
            <person name="Grimwood J."/>
            <person name="Bruce D."/>
            <person name="Barry K."/>
            <person name="Shu S."/>
            <person name="Lindquist E."/>
            <person name="Wang M."/>
            <person name="Pitluck S."/>
            <person name="Vogel J.P."/>
            <person name="Garvin D.F."/>
            <person name="Mockler T.C."/>
            <person name="Schmutz J."/>
            <person name="Rokhsar D."/>
            <person name="Bevan M.W."/>
        </authorList>
    </citation>
    <scope>NUCLEOTIDE SEQUENCE</scope>
    <source>
        <strain evidence="2">Bd21</strain>
    </source>
</reference>
<evidence type="ECO:0000313" key="4">
    <source>
        <dbReference type="Proteomes" id="UP000008810"/>
    </source>
</evidence>
<reference evidence="2 3" key="1">
    <citation type="journal article" date="2010" name="Nature">
        <title>Genome sequencing and analysis of the model grass Brachypodium distachyon.</title>
        <authorList>
            <consortium name="International Brachypodium Initiative"/>
        </authorList>
    </citation>
    <scope>NUCLEOTIDE SEQUENCE [LARGE SCALE GENOMIC DNA]</scope>
    <source>
        <strain evidence="2 3">Bd21</strain>
    </source>
</reference>
<proteinExistence type="predicted"/>